<dbReference type="PANTHER" id="PTHR11706">
    <property type="entry name" value="SOLUTE CARRIER PROTEIN FAMILY 11 MEMBER"/>
    <property type="match status" value="1"/>
</dbReference>
<evidence type="ECO:0000313" key="9">
    <source>
        <dbReference type="EMBL" id="GAN54445.1"/>
    </source>
</evidence>
<feature type="transmembrane region" description="Helical" evidence="8">
    <location>
        <begin position="450"/>
        <end position="470"/>
    </location>
</feature>
<keyword evidence="3 8" id="KW-0812">Transmembrane</keyword>
<evidence type="ECO:0000256" key="7">
    <source>
        <dbReference type="SAM" id="MobiDB-lite"/>
    </source>
</evidence>
<feature type="transmembrane region" description="Helical" evidence="8">
    <location>
        <begin position="338"/>
        <end position="365"/>
    </location>
</feature>
<dbReference type="GO" id="GO:0034755">
    <property type="term" value="P:iron ion transmembrane transport"/>
    <property type="evidence" value="ECO:0007669"/>
    <property type="project" value="TreeGrafter"/>
</dbReference>
<accession>A0A0D6MLZ9</accession>
<feature type="transmembrane region" description="Helical" evidence="8">
    <location>
        <begin position="410"/>
        <end position="430"/>
    </location>
</feature>
<keyword evidence="10" id="KW-1185">Reference proteome</keyword>
<dbReference type="GO" id="GO:0005384">
    <property type="term" value="F:manganese ion transmembrane transporter activity"/>
    <property type="evidence" value="ECO:0007669"/>
    <property type="project" value="TreeGrafter"/>
</dbReference>
<protein>
    <submittedName>
        <fullName evidence="9">Mn2+/Fe2+ transporter</fullName>
    </submittedName>
</protein>
<comment type="caution">
    <text evidence="9">The sequence shown here is derived from an EMBL/GenBank/DDBJ whole genome shotgun (WGS) entry which is preliminary data.</text>
</comment>
<evidence type="ECO:0000256" key="5">
    <source>
        <dbReference type="ARBA" id="ARBA00022989"/>
    </source>
</evidence>
<evidence type="ECO:0000256" key="2">
    <source>
        <dbReference type="ARBA" id="ARBA00022448"/>
    </source>
</evidence>
<dbReference type="Proteomes" id="UP000032679">
    <property type="component" value="Unassembled WGS sequence"/>
</dbReference>
<dbReference type="AlphaFoldDB" id="A0A0D6MLZ9"/>
<evidence type="ECO:0000256" key="4">
    <source>
        <dbReference type="ARBA" id="ARBA00022847"/>
    </source>
</evidence>
<keyword evidence="2" id="KW-0813">Transport</keyword>
<feature type="transmembrane region" description="Helical" evidence="8">
    <location>
        <begin position="172"/>
        <end position="190"/>
    </location>
</feature>
<keyword evidence="6 8" id="KW-0472">Membrane</keyword>
<sequence>MFGLIQSSGTGCHHGGAADYGSSGAADNPHGSRRARCAKRQAARRSRTPESVVGPSRPRLFRVLGPGFITGASDDDPSGIATYSQVGAQFAYGLSWTLVVTYPLMVAVQMISARIGRTTGHGLAGVLRLYYPHWLLSGIVLMLLGANIINLGADIGAMADALCLLLPAPRTLYVLLFAAISISMQLFLQYTRYVAALKWLALALLAYFGTLACVHVDWGNLARHLVWPVHELTPAYLTALVAIFGTTISPYLFFWQASEEVEDMHAYPRRVDLVDEPSQGKGALRRIAIDTHVGMAFSNLVALAILVTTAATLNVHGITDIQTSAQAAQALRPVAGRFASLIFTLGIVGTGLLAVPVLAGSAAYAVGEARRWPTGLERRPKEAQAFYATIVMATLIGMIMNFAPVDPIKALFWSAVLNGMTAVPVMIVMMMVAARHDVMGDFAIHGPLRWLGWTATILMGAVVGAMCTALA</sequence>
<evidence type="ECO:0000256" key="1">
    <source>
        <dbReference type="ARBA" id="ARBA00004141"/>
    </source>
</evidence>
<organism evidence="9 10">
    <name type="scientific">Tanticharoenia sakaeratensis NBRC 103193</name>
    <dbReference type="NCBI Taxonomy" id="1231623"/>
    <lineage>
        <taxon>Bacteria</taxon>
        <taxon>Pseudomonadati</taxon>
        <taxon>Pseudomonadota</taxon>
        <taxon>Alphaproteobacteria</taxon>
        <taxon>Acetobacterales</taxon>
        <taxon>Acetobacteraceae</taxon>
        <taxon>Tanticharoenia</taxon>
    </lineage>
</organism>
<dbReference type="GO" id="GO:0005886">
    <property type="term" value="C:plasma membrane"/>
    <property type="evidence" value="ECO:0007669"/>
    <property type="project" value="TreeGrafter"/>
</dbReference>
<dbReference type="PANTHER" id="PTHR11706:SF33">
    <property type="entry name" value="NATURAL RESISTANCE-ASSOCIATED MACROPHAGE PROTEIN 2"/>
    <property type="match status" value="1"/>
</dbReference>
<feature type="transmembrane region" description="Helical" evidence="8">
    <location>
        <begin position="131"/>
        <end position="151"/>
    </location>
</feature>
<dbReference type="InterPro" id="IPR001046">
    <property type="entry name" value="NRAMP_fam"/>
</dbReference>
<comment type="subcellular location">
    <subcellularLocation>
        <location evidence="1">Membrane</location>
        <topology evidence="1">Multi-pass membrane protein</topology>
    </subcellularLocation>
</comment>
<keyword evidence="5 8" id="KW-1133">Transmembrane helix</keyword>
<evidence type="ECO:0000256" key="6">
    <source>
        <dbReference type="ARBA" id="ARBA00023136"/>
    </source>
</evidence>
<feature type="compositionally biased region" description="Basic residues" evidence="7">
    <location>
        <begin position="31"/>
        <end position="46"/>
    </location>
</feature>
<name>A0A0D6MLZ9_9PROT</name>
<reference evidence="9 10" key="1">
    <citation type="submission" date="2012-10" db="EMBL/GenBank/DDBJ databases">
        <title>Genome sequencing of Tanticharoenia sakaeratensis NBRC 103193.</title>
        <authorList>
            <person name="Azuma Y."/>
            <person name="Hadano H."/>
            <person name="Hirakawa H."/>
            <person name="Matsushita K."/>
        </authorList>
    </citation>
    <scope>NUCLEOTIDE SEQUENCE [LARGE SCALE GENOMIC DNA]</scope>
    <source>
        <strain evidence="9 10">NBRC 103193</strain>
    </source>
</reference>
<feature type="transmembrane region" description="Helical" evidence="8">
    <location>
        <begin position="385"/>
        <end position="403"/>
    </location>
</feature>
<dbReference type="Pfam" id="PF01566">
    <property type="entry name" value="Nramp"/>
    <property type="match status" value="1"/>
</dbReference>
<dbReference type="EMBL" id="BALE01000021">
    <property type="protein sequence ID" value="GAN54445.1"/>
    <property type="molecule type" value="Genomic_DNA"/>
</dbReference>
<dbReference type="GO" id="GO:0015293">
    <property type="term" value="F:symporter activity"/>
    <property type="evidence" value="ECO:0007669"/>
    <property type="project" value="UniProtKB-KW"/>
</dbReference>
<evidence type="ECO:0000313" key="10">
    <source>
        <dbReference type="Proteomes" id="UP000032679"/>
    </source>
</evidence>
<proteinExistence type="predicted"/>
<gene>
    <name evidence="9" type="ORF">Tasa_021_026</name>
</gene>
<keyword evidence="4" id="KW-0769">Symport</keyword>
<evidence type="ECO:0000256" key="3">
    <source>
        <dbReference type="ARBA" id="ARBA00022692"/>
    </source>
</evidence>
<dbReference type="GO" id="GO:0015086">
    <property type="term" value="F:cadmium ion transmembrane transporter activity"/>
    <property type="evidence" value="ECO:0007669"/>
    <property type="project" value="TreeGrafter"/>
</dbReference>
<dbReference type="STRING" id="1231623.Tasa_021_026"/>
<dbReference type="RefSeq" id="WP_241767714.1">
    <property type="nucleotide sequence ID" value="NZ_BALE01000021.1"/>
</dbReference>
<feature type="transmembrane region" description="Helical" evidence="8">
    <location>
        <begin position="196"/>
        <end position="214"/>
    </location>
</feature>
<evidence type="ECO:0000256" key="8">
    <source>
        <dbReference type="SAM" id="Phobius"/>
    </source>
</evidence>
<feature type="transmembrane region" description="Helical" evidence="8">
    <location>
        <begin position="235"/>
        <end position="254"/>
    </location>
</feature>
<feature type="region of interest" description="Disordered" evidence="7">
    <location>
        <begin position="23"/>
        <end position="57"/>
    </location>
</feature>
<feature type="transmembrane region" description="Helical" evidence="8">
    <location>
        <begin position="90"/>
        <end position="111"/>
    </location>
</feature>